<name>A0A060HM23_9ARCH</name>
<dbReference type="Proteomes" id="UP000027093">
    <property type="component" value="Chromosome"/>
</dbReference>
<reference evidence="2 3" key="1">
    <citation type="journal article" date="2014" name="Int. J. Syst. Evol. Microbiol.">
        <title>Nitrososphaera viennensis gen. nov., sp. nov., an aerobic and mesophilic, ammonia-oxidizing archaeon from soil and a member of the archaeal phylum Thaumarchaeota.</title>
        <authorList>
            <person name="Stieglmeier M."/>
            <person name="Klingl A."/>
            <person name="Alves R.J."/>
            <person name="Rittmann S.K."/>
            <person name="Melcher M."/>
            <person name="Leisch N."/>
            <person name="Schleper C."/>
        </authorList>
    </citation>
    <scope>NUCLEOTIDE SEQUENCE [LARGE SCALE GENOMIC DNA]</scope>
    <source>
        <strain evidence="2">EN76</strain>
    </source>
</reference>
<organism evidence="2 3">
    <name type="scientific">Nitrososphaera viennensis EN76</name>
    <dbReference type="NCBI Taxonomy" id="926571"/>
    <lineage>
        <taxon>Archaea</taxon>
        <taxon>Nitrososphaerota</taxon>
        <taxon>Nitrososphaeria</taxon>
        <taxon>Nitrososphaerales</taxon>
        <taxon>Nitrososphaeraceae</taxon>
        <taxon>Nitrososphaera</taxon>
    </lineage>
</organism>
<dbReference type="Pfam" id="PF14947">
    <property type="entry name" value="HTH_45"/>
    <property type="match status" value="1"/>
</dbReference>
<dbReference type="HOGENOM" id="CLU_159725_0_0_2"/>
<accession>A0A060HM23</accession>
<evidence type="ECO:0000259" key="1">
    <source>
        <dbReference type="Pfam" id="PF14947"/>
    </source>
</evidence>
<feature type="domain" description="ArnR1-like winged helix-turn-helix" evidence="1">
    <location>
        <begin position="2"/>
        <end position="72"/>
    </location>
</feature>
<sequence>MDIASAMLEAAYSGAIKSRIKRKVRISFTQLTEYLDYLLENEMLEYDRKTRLYRVTEKGLRFARMYKEIGETINPRTRVI</sequence>
<dbReference type="SUPFAM" id="SSF46785">
    <property type="entry name" value="Winged helix' DNA-binding domain"/>
    <property type="match status" value="1"/>
</dbReference>
<evidence type="ECO:0000313" key="2">
    <source>
        <dbReference type="EMBL" id="AIC16240.1"/>
    </source>
</evidence>
<dbReference type="InterPro" id="IPR036388">
    <property type="entry name" value="WH-like_DNA-bd_sf"/>
</dbReference>
<gene>
    <name evidence="2" type="ORF">NVIE_019790</name>
</gene>
<evidence type="ECO:0000313" key="3">
    <source>
        <dbReference type="Proteomes" id="UP000027093"/>
    </source>
</evidence>
<dbReference type="Gene3D" id="1.10.10.10">
    <property type="entry name" value="Winged helix-like DNA-binding domain superfamily/Winged helix DNA-binding domain"/>
    <property type="match status" value="1"/>
</dbReference>
<proteinExistence type="predicted"/>
<dbReference type="InterPro" id="IPR036390">
    <property type="entry name" value="WH_DNA-bd_sf"/>
</dbReference>
<dbReference type="EMBL" id="CP007536">
    <property type="protein sequence ID" value="AIC16240.1"/>
    <property type="molecule type" value="Genomic_DNA"/>
</dbReference>
<dbReference type="KEGG" id="nvn:NVIE_019790"/>
<dbReference type="InterPro" id="IPR038723">
    <property type="entry name" value="ArnR1-like_HTH"/>
</dbReference>
<keyword evidence="3" id="KW-1185">Reference proteome</keyword>
<dbReference type="AlphaFoldDB" id="A0A060HM23"/>
<protein>
    <recommendedName>
        <fullName evidence="1">ArnR1-like winged helix-turn-helix domain-containing protein</fullName>
    </recommendedName>
</protein>